<dbReference type="Gene3D" id="2.60.40.640">
    <property type="match status" value="1"/>
</dbReference>
<dbReference type="InterPro" id="IPR014756">
    <property type="entry name" value="Ig_E-set"/>
</dbReference>
<evidence type="ECO:0000313" key="3">
    <source>
        <dbReference type="Proteomes" id="UP001362999"/>
    </source>
</evidence>
<protein>
    <recommendedName>
        <fullName evidence="1">Arrestin-like N-terminal domain-containing protein</fullName>
    </recommendedName>
</protein>
<dbReference type="GO" id="GO:0005737">
    <property type="term" value="C:cytoplasm"/>
    <property type="evidence" value="ECO:0007669"/>
    <property type="project" value="TreeGrafter"/>
</dbReference>
<dbReference type="PANTHER" id="PTHR11188">
    <property type="entry name" value="ARRESTIN DOMAIN CONTAINING PROTEIN"/>
    <property type="match status" value="1"/>
</dbReference>
<reference evidence="2 3" key="1">
    <citation type="journal article" date="2024" name="J Genomics">
        <title>Draft genome sequencing and assembly of Favolaschia claudopus CIRM-BRFM 2984 isolated from oak limbs.</title>
        <authorList>
            <person name="Navarro D."/>
            <person name="Drula E."/>
            <person name="Chaduli D."/>
            <person name="Cazenave R."/>
            <person name="Ahrendt S."/>
            <person name="Wang J."/>
            <person name="Lipzen A."/>
            <person name="Daum C."/>
            <person name="Barry K."/>
            <person name="Grigoriev I.V."/>
            <person name="Favel A."/>
            <person name="Rosso M.N."/>
            <person name="Martin F."/>
        </authorList>
    </citation>
    <scope>NUCLEOTIDE SEQUENCE [LARGE SCALE GENOMIC DNA]</scope>
    <source>
        <strain evidence="2 3">CIRM-BRFM 2984</strain>
    </source>
</reference>
<dbReference type="InterPro" id="IPR050357">
    <property type="entry name" value="Arrestin_domain-protein"/>
</dbReference>
<dbReference type="InterPro" id="IPR011021">
    <property type="entry name" value="Arrestin-like_N"/>
</dbReference>
<accession>A0AAW0E1F1</accession>
<dbReference type="AlphaFoldDB" id="A0AAW0E1F1"/>
<comment type="caution">
    <text evidence="2">The sequence shown here is derived from an EMBL/GenBank/DDBJ whole genome shotgun (WGS) entry which is preliminary data.</text>
</comment>
<dbReference type="Pfam" id="PF00339">
    <property type="entry name" value="Arrestin_N"/>
    <property type="match status" value="1"/>
</dbReference>
<evidence type="ECO:0000313" key="2">
    <source>
        <dbReference type="EMBL" id="KAK7057660.1"/>
    </source>
</evidence>
<dbReference type="InterPro" id="IPR014752">
    <property type="entry name" value="Arrestin-like_C"/>
</dbReference>
<organism evidence="2 3">
    <name type="scientific">Favolaschia claudopus</name>
    <dbReference type="NCBI Taxonomy" id="2862362"/>
    <lineage>
        <taxon>Eukaryota</taxon>
        <taxon>Fungi</taxon>
        <taxon>Dikarya</taxon>
        <taxon>Basidiomycota</taxon>
        <taxon>Agaricomycotina</taxon>
        <taxon>Agaricomycetes</taxon>
        <taxon>Agaricomycetidae</taxon>
        <taxon>Agaricales</taxon>
        <taxon>Marasmiineae</taxon>
        <taxon>Mycenaceae</taxon>
        <taxon>Favolaschia</taxon>
    </lineage>
</organism>
<keyword evidence="3" id="KW-1185">Reference proteome</keyword>
<dbReference type="SUPFAM" id="SSF81296">
    <property type="entry name" value="E set domains"/>
    <property type="match status" value="1"/>
</dbReference>
<feature type="domain" description="Arrestin-like N-terminal" evidence="1">
    <location>
        <begin position="24"/>
        <end position="154"/>
    </location>
</feature>
<gene>
    <name evidence="2" type="ORF">R3P38DRAFT_1182900</name>
</gene>
<dbReference type="EMBL" id="JAWWNJ010000004">
    <property type="protein sequence ID" value="KAK7057660.1"/>
    <property type="molecule type" value="Genomic_DNA"/>
</dbReference>
<evidence type="ECO:0000259" key="1">
    <source>
        <dbReference type="Pfam" id="PF00339"/>
    </source>
</evidence>
<dbReference type="PANTHER" id="PTHR11188:SF176">
    <property type="entry name" value="ARRESTIN DOMAIN-CONTAINING PROTEIN 1"/>
    <property type="match status" value="1"/>
</dbReference>
<sequence length="199" mass="22220">MSLRGTSSFTDGPVTLHLPDITRVAGETISGQVDVNVAQAQEDNMEDVTVKFKGNIHCRITTGSGQTTTHHDERIILYNDKRTLWQRGSAFPPPGSHILSCPFHFTLPADSPPSFHCEGYHRHATITYSVEVVGHRPGLFRMNRNIRRPLSVVPAASPAQLLATESLRQGWTGKHTDWTAEKKMRQGIWGEYSHARVKI</sequence>
<dbReference type="Proteomes" id="UP001362999">
    <property type="component" value="Unassembled WGS sequence"/>
</dbReference>
<dbReference type="GO" id="GO:0015031">
    <property type="term" value="P:protein transport"/>
    <property type="evidence" value="ECO:0007669"/>
    <property type="project" value="TreeGrafter"/>
</dbReference>
<proteinExistence type="predicted"/>
<name>A0AAW0E1F1_9AGAR</name>